<evidence type="ECO:0000256" key="12">
    <source>
        <dbReference type="SAM" id="MobiDB-lite"/>
    </source>
</evidence>
<feature type="compositionally biased region" description="Polar residues" evidence="12">
    <location>
        <begin position="1109"/>
        <end position="1120"/>
    </location>
</feature>
<gene>
    <name evidence="15" type="ORF">JOQ06_027805</name>
</gene>
<dbReference type="Proteomes" id="UP001219934">
    <property type="component" value="Unassembled WGS sequence"/>
</dbReference>
<dbReference type="SUPFAM" id="SSF48317">
    <property type="entry name" value="Acid phosphatase/Vanadium-dependent haloperoxidase"/>
    <property type="match status" value="1"/>
</dbReference>
<evidence type="ECO:0000256" key="9">
    <source>
        <dbReference type="ARBA" id="ARBA00079138"/>
    </source>
</evidence>
<feature type="region of interest" description="Disordered" evidence="12">
    <location>
        <begin position="664"/>
        <end position="688"/>
    </location>
</feature>
<dbReference type="GO" id="GO:0008195">
    <property type="term" value="F:phosphatidate phosphatase activity"/>
    <property type="evidence" value="ECO:0007669"/>
    <property type="project" value="TreeGrafter"/>
</dbReference>
<feature type="region of interest" description="Disordered" evidence="12">
    <location>
        <begin position="750"/>
        <end position="792"/>
    </location>
</feature>
<feature type="region of interest" description="Disordered" evidence="12">
    <location>
        <begin position="1097"/>
        <end position="1122"/>
    </location>
</feature>
<dbReference type="Gene3D" id="1.20.144.10">
    <property type="entry name" value="Phosphatidic acid phosphatase type 2/haloperoxidase"/>
    <property type="match status" value="1"/>
</dbReference>
<dbReference type="GO" id="GO:0046839">
    <property type="term" value="P:phospholipid dephosphorylation"/>
    <property type="evidence" value="ECO:0007669"/>
    <property type="project" value="TreeGrafter"/>
</dbReference>
<evidence type="ECO:0000256" key="13">
    <source>
        <dbReference type="SAM" id="Phobius"/>
    </source>
</evidence>
<feature type="compositionally biased region" description="Low complexity" evidence="12">
    <location>
        <begin position="938"/>
        <end position="966"/>
    </location>
</feature>
<feature type="compositionally biased region" description="Basic and acidic residues" evidence="12">
    <location>
        <begin position="1035"/>
        <end position="1055"/>
    </location>
</feature>
<feature type="compositionally biased region" description="Gly residues" evidence="12">
    <location>
        <begin position="1003"/>
        <end position="1026"/>
    </location>
</feature>
<dbReference type="InterPro" id="IPR036938">
    <property type="entry name" value="PAP2/HPO_sf"/>
</dbReference>
<evidence type="ECO:0000259" key="14">
    <source>
        <dbReference type="SMART" id="SM00014"/>
    </source>
</evidence>
<evidence type="ECO:0000256" key="1">
    <source>
        <dbReference type="ARBA" id="ARBA00004141"/>
    </source>
</evidence>
<dbReference type="AlphaFoldDB" id="A0AAD6F639"/>
<feature type="transmembrane region" description="Helical" evidence="13">
    <location>
        <begin position="585"/>
        <end position="604"/>
    </location>
</feature>
<comment type="subcellular location">
    <subcellularLocation>
        <location evidence="1">Membrane</location>
        <topology evidence="1">Multi-pass membrane protein</topology>
    </subcellularLocation>
</comment>
<name>A0AAD6F639_9TELE</name>
<feature type="region of interest" description="Disordered" evidence="12">
    <location>
        <begin position="47"/>
        <end position="104"/>
    </location>
</feature>
<evidence type="ECO:0000256" key="3">
    <source>
        <dbReference type="ARBA" id="ARBA00022553"/>
    </source>
</evidence>
<accession>A0AAD6F639</accession>
<keyword evidence="5 13" id="KW-1133">Transmembrane helix</keyword>
<dbReference type="InterPro" id="IPR000326">
    <property type="entry name" value="PAP2/HPO"/>
</dbReference>
<dbReference type="GO" id="GO:0005886">
    <property type="term" value="C:plasma membrane"/>
    <property type="evidence" value="ECO:0007669"/>
    <property type="project" value="TreeGrafter"/>
</dbReference>
<dbReference type="FunFam" id="1.20.144.10:FF:000014">
    <property type="entry name" value="Phospholipid phosphatase-related protein type 3"/>
    <property type="match status" value="1"/>
</dbReference>
<comment type="similarity">
    <text evidence="2">Belongs to the PA-phosphatase related phosphoesterase family.</text>
</comment>
<evidence type="ECO:0000256" key="8">
    <source>
        <dbReference type="ARBA" id="ARBA00069374"/>
    </source>
</evidence>
<evidence type="ECO:0000256" key="5">
    <source>
        <dbReference type="ARBA" id="ARBA00022989"/>
    </source>
</evidence>
<evidence type="ECO:0000256" key="4">
    <source>
        <dbReference type="ARBA" id="ARBA00022692"/>
    </source>
</evidence>
<dbReference type="PANTHER" id="PTHR10165">
    <property type="entry name" value="LIPID PHOSPHATE PHOSPHATASE"/>
    <property type="match status" value="1"/>
</dbReference>
<feature type="transmembrane region" description="Helical" evidence="13">
    <location>
        <begin position="398"/>
        <end position="423"/>
    </location>
</feature>
<keyword evidence="3" id="KW-0597">Phosphoprotein</keyword>
<organism evidence="15 16">
    <name type="scientific">Pogonophryne albipinna</name>
    <dbReference type="NCBI Taxonomy" id="1090488"/>
    <lineage>
        <taxon>Eukaryota</taxon>
        <taxon>Metazoa</taxon>
        <taxon>Chordata</taxon>
        <taxon>Craniata</taxon>
        <taxon>Vertebrata</taxon>
        <taxon>Euteleostomi</taxon>
        <taxon>Actinopterygii</taxon>
        <taxon>Neopterygii</taxon>
        <taxon>Teleostei</taxon>
        <taxon>Neoteleostei</taxon>
        <taxon>Acanthomorphata</taxon>
        <taxon>Eupercaria</taxon>
        <taxon>Perciformes</taxon>
        <taxon>Notothenioidei</taxon>
        <taxon>Pogonophryne</taxon>
    </lineage>
</organism>
<dbReference type="GO" id="GO:0006644">
    <property type="term" value="P:phospholipid metabolic process"/>
    <property type="evidence" value="ECO:0007669"/>
    <property type="project" value="InterPro"/>
</dbReference>
<evidence type="ECO:0000313" key="15">
    <source>
        <dbReference type="EMBL" id="KAJ4923069.1"/>
    </source>
</evidence>
<evidence type="ECO:0000313" key="16">
    <source>
        <dbReference type="Proteomes" id="UP001219934"/>
    </source>
</evidence>
<keyword evidence="16" id="KW-1185">Reference proteome</keyword>
<feature type="region of interest" description="Disordered" evidence="12">
    <location>
        <begin position="117"/>
        <end position="144"/>
    </location>
</feature>
<dbReference type="EMBL" id="JAPTMU010000045">
    <property type="protein sequence ID" value="KAJ4923069.1"/>
    <property type="molecule type" value="Genomic_DNA"/>
</dbReference>
<reference evidence="15" key="1">
    <citation type="submission" date="2022-11" db="EMBL/GenBank/DDBJ databases">
        <title>Chromosome-level genome of Pogonophryne albipinna.</title>
        <authorList>
            <person name="Jo E."/>
        </authorList>
    </citation>
    <scope>NUCLEOTIDE SEQUENCE</scope>
    <source>
        <strain evidence="15">SGF0006</strain>
        <tissue evidence="15">Muscle</tissue>
    </source>
</reference>
<feature type="region of interest" description="Disordered" evidence="12">
    <location>
        <begin position="938"/>
        <end position="1069"/>
    </location>
</feature>
<keyword evidence="4 13" id="KW-0812">Transmembrane</keyword>
<feature type="domain" description="Phosphatidic acid phosphatase type 2/haloperoxidase" evidence="14">
    <location>
        <begin position="458"/>
        <end position="600"/>
    </location>
</feature>
<evidence type="ECO:0000256" key="6">
    <source>
        <dbReference type="ARBA" id="ARBA00023136"/>
    </source>
</evidence>
<keyword evidence="7" id="KW-0325">Glycoprotein</keyword>
<feature type="compositionally biased region" description="Low complexity" evidence="12">
    <location>
        <begin position="754"/>
        <end position="771"/>
    </location>
</feature>
<protein>
    <recommendedName>
        <fullName evidence="8">Phospholipid phosphatase-related protein type 3</fullName>
    </recommendedName>
    <alternativeName>
        <fullName evidence="9">Inactive phospholipid phosphatase PLPPR3</fullName>
    </alternativeName>
    <alternativeName>
        <fullName evidence="10">Lipid phosphate phosphatase-related protein type 3</fullName>
    </alternativeName>
    <alternativeName>
        <fullName evidence="11">Plasticity-related gene 2 protein</fullName>
    </alternativeName>
</protein>
<evidence type="ECO:0000256" key="11">
    <source>
        <dbReference type="ARBA" id="ARBA00081887"/>
    </source>
</evidence>
<feature type="transmembrane region" description="Helical" evidence="13">
    <location>
        <begin position="554"/>
        <end position="573"/>
    </location>
</feature>
<evidence type="ECO:0000256" key="2">
    <source>
        <dbReference type="ARBA" id="ARBA00008816"/>
    </source>
</evidence>
<sequence>MSNDALTAVALLYVIQELFTTLQALWKKQDSRTALWKKQDSREALWKKQNSREPLRKKQNSREALWKKQNSRVALRKKQNSREALRKKQDSREALRKKQDSREALWKKQDNREALWKKQNSREALRKKQDSREALRKKQDSREALWKKQNSREALWKKQDSREALRKKQNSREALWKKQDSREALWKKQDSRTALWKKQDSREALWKKQNSREALWKKQDSREALWKKQDSREALWKKQDSECSSEARLEGLLSSQTPCKQLEKKVWLLKHAESFQRGSHVVRMSDFLCSSPAGNRKEIRPHAKDAYALIGRQCDRSASLQSSSMSGDLNNHSLLSSSPLAASTVEAPALYFMLPILVSSVVSLYFLEWTDVFKPVKSGFNCHDRSLSLPYIDPNHEVIPFLMLLSLAFAGPAITIMIGEAIVFCCTSRRKSGGGAEANINAAGCNFNSFIRRAVRFVGVHAFGLCATALITDILQLMTGYPAPYFLTVCKPNYTNVSCEQNPYVMDDICSGGDPAAITQGRKSFPSQHATLAAFAAVYVSMYFNSTLTDSSKLLKPLLVFSFIICAIICGLTRIIQYKNHAIDVYLGFLLGGAIAVYLGLYAVGNFQPSEEASASPPPILHRPPCSLPHISQEAVLHHLQMKASMAGELGMHTSHSEGLLHRGLPQQRSEDSLKRSSAEVEVISPRSPQSKDAIMTFSQTLPRVHTPQAMAAYEEAARRHAATLHHASMDSSRSKQLLSQWKSKNNHKCSLQVPDSFSSSVDSSSGQSSQHPHHHGSMELRSSSEPMAMGLNGGFDSHSYMSKLATGASTTLPSNCSGITGGARISMQSRPGSSQLVHIPEEAHENYNTTNPRMGGGGESEGMSTINSTVQANWQRAAEKTTAFRTNENGHNTQPRIMQVIAMSKQQGLLQIHSKSLDESSIGCSASGSCPGSARYRVLTDPDPTSTTGPGSLGSTSGSISGSTGAIVRVEAHPENDRPVIQAPATDGSGTWRWRSLDHGTGAAGGPGTCGPGGGSGGSGGGGGSLRQSFELNDLNRDSESSDSIREGSIDRKQANHIVTTTTTNSTPTIVTVHTQNPSQSEHRLHPQGMSTIRVTPGDGSGGGGESASETLSVASSRESTLRRKGNNIILIPERANSPDNARNVFYKGTSMTPVFKE</sequence>
<feature type="compositionally biased region" description="Basic and acidic residues" evidence="12">
    <location>
        <begin position="80"/>
        <end position="104"/>
    </location>
</feature>
<feature type="compositionally biased region" description="Basic and acidic residues" evidence="12">
    <location>
        <begin position="669"/>
        <end position="679"/>
    </location>
</feature>
<dbReference type="Pfam" id="PF01569">
    <property type="entry name" value="PAP2"/>
    <property type="match status" value="1"/>
</dbReference>
<feature type="compositionally biased region" description="Low complexity" evidence="12">
    <location>
        <begin position="1060"/>
        <end position="1069"/>
    </location>
</feature>
<comment type="caution">
    <text evidence="15">The sequence shown here is derived from an EMBL/GenBank/DDBJ whole genome shotgun (WGS) entry which is preliminary data.</text>
</comment>
<dbReference type="PANTHER" id="PTHR10165:SF13">
    <property type="entry name" value="PHOSPHOLIPID PHOSPHATASE-RELATED PROTEIN TYPE 4"/>
    <property type="match status" value="1"/>
</dbReference>
<dbReference type="CDD" id="cd03384">
    <property type="entry name" value="PAP2_wunen"/>
    <property type="match status" value="1"/>
</dbReference>
<proteinExistence type="inferred from homology"/>
<evidence type="ECO:0000256" key="7">
    <source>
        <dbReference type="ARBA" id="ARBA00023180"/>
    </source>
</evidence>
<dbReference type="SMART" id="SM00014">
    <property type="entry name" value="acidPPc"/>
    <property type="match status" value="1"/>
</dbReference>
<dbReference type="InterPro" id="IPR043216">
    <property type="entry name" value="PAP-like"/>
</dbReference>
<evidence type="ECO:0000256" key="10">
    <source>
        <dbReference type="ARBA" id="ARBA00081263"/>
    </source>
</evidence>
<dbReference type="GO" id="GO:0007409">
    <property type="term" value="P:axonogenesis"/>
    <property type="evidence" value="ECO:0007669"/>
    <property type="project" value="TreeGrafter"/>
</dbReference>
<keyword evidence="6 13" id="KW-0472">Membrane</keyword>
<dbReference type="GO" id="GO:0007165">
    <property type="term" value="P:signal transduction"/>
    <property type="evidence" value="ECO:0007669"/>
    <property type="project" value="TreeGrafter"/>
</dbReference>
<feature type="compositionally biased region" description="Basic and acidic residues" evidence="12">
    <location>
        <begin position="47"/>
        <end position="66"/>
    </location>
</feature>